<feature type="compositionally biased region" description="Basic and acidic residues" evidence="1">
    <location>
        <begin position="27"/>
        <end position="52"/>
    </location>
</feature>
<name>A0A059TQP5_HALMT</name>
<dbReference type="EMBL" id="CP007551">
    <property type="protein sequence ID" value="AHZ22446.1"/>
    <property type="molecule type" value="Genomic_DNA"/>
</dbReference>
<gene>
    <name evidence="2" type="ORF">BM92_07210</name>
</gene>
<protein>
    <submittedName>
        <fullName evidence="2">Uncharacterized protein</fullName>
    </submittedName>
</protein>
<accession>A0A059TQP5</accession>
<dbReference type="AlphaFoldDB" id="A0A059TQP5"/>
<evidence type="ECO:0000313" key="2">
    <source>
        <dbReference type="EMBL" id="AHZ22446.1"/>
    </source>
</evidence>
<proteinExistence type="predicted"/>
<reference evidence="2 3" key="1">
    <citation type="submission" date="2014-04" db="EMBL/GenBank/DDBJ databases">
        <title>Transcriptional profiles of Haloferax mediterranei on the basis of nitrogen availability.</title>
        <authorList>
            <person name="Bautista V."/>
        </authorList>
    </citation>
    <scope>NUCLEOTIDE SEQUENCE [LARGE SCALE GENOMIC DNA]</scope>
    <source>
        <strain evidence="3">ATCC 33500 / DSM 1411 / JCM 8866 / NBRC 14739 / NCIMB 2177 / R-4</strain>
    </source>
</reference>
<organism evidence="2 3">
    <name type="scientific">Haloferax mediterranei (strain ATCC 33500 / DSM 1411 / JCM 8866 / NBRC 14739 / NCIMB 2177 / R-4)</name>
    <name type="common">Halobacterium mediterranei</name>
    <dbReference type="NCBI Taxonomy" id="523841"/>
    <lineage>
        <taxon>Archaea</taxon>
        <taxon>Methanobacteriati</taxon>
        <taxon>Methanobacteriota</taxon>
        <taxon>Stenosarchaea group</taxon>
        <taxon>Halobacteria</taxon>
        <taxon>Halobacteriales</taxon>
        <taxon>Haloferacaceae</taxon>
        <taxon>Haloferax</taxon>
    </lineage>
</organism>
<feature type="region of interest" description="Disordered" evidence="1">
    <location>
        <begin position="23"/>
        <end position="52"/>
    </location>
</feature>
<evidence type="ECO:0000313" key="3">
    <source>
        <dbReference type="Proteomes" id="UP000027075"/>
    </source>
</evidence>
<evidence type="ECO:0000256" key="1">
    <source>
        <dbReference type="SAM" id="MobiDB-lite"/>
    </source>
</evidence>
<dbReference type="Proteomes" id="UP000027075">
    <property type="component" value="Chromosome"/>
</dbReference>
<sequence length="107" mass="11796">MEVRRKELGDVVQKLRELTVDLGDGESEIRHAETRHRQERDDPDKDECSSDELRALDGRERVLDVSRCRRSLAAIGTEVVVHPIAAAVGAEVVVHPIASTMPASLSS</sequence>